<dbReference type="InterPro" id="IPR013785">
    <property type="entry name" value="Aldolase_TIM"/>
</dbReference>
<evidence type="ECO:0000313" key="2">
    <source>
        <dbReference type="EMBL" id="VDD96665.1"/>
    </source>
</evidence>
<dbReference type="InterPro" id="IPR011060">
    <property type="entry name" value="RibuloseP-bd_barrel"/>
</dbReference>
<dbReference type="AlphaFoldDB" id="A0A0N4VMM0"/>
<dbReference type="SUPFAM" id="SSF51366">
    <property type="entry name" value="Ribulose-phoshate binding barrel"/>
    <property type="match status" value="1"/>
</dbReference>
<evidence type="ECO:0000313" key="4">
    <source>
        <dbReference type="WBParaSite" id="EVEC_0001217801-mRNA-1"/>
    </source>
</evidence>
<reference evidence="2 3" key="2">
    <citation type="submission" date="2018-10" db="EMBL/GenBank/DDBJ databases">
        <authorList>
            <consortium name="Pathogen Informatics"/>
        </authorList>
    </citation>
    <scope>NUCLEOTIDE SEQUENCE [LARGE SCALE GENOMIC DNA]</scope>
</reference>
<comment type="similarity">
    <text evidence="1">Belongs to the BtpA family.</text>
</comment>
<dbReference type="NCBIfam" id="TIGR00259">
    <property type="entry name" value="thylakoid_BtpA"/>
    <property type="match status" value="1"/>
</dbReference>
<reference evidence="4" key="1">
    <citation type="submission" date="2017-02" db="UniProtKB">
        <authorList>
            <consortium name="WormBaseParasite"/>
        </authorList>
    </citation>
    <scope>IDENTIFICATION</scope>
</reference>
<keyword evidence="3" id="KW-1185">Reference proteome</keyword>
<organism evidence="4">
    <name type="scientific">Enterobius vermicularis</name>
    <name type="common">Human pinworm</name>
    <dbReference type="NCBI Taxonomy" id="51028"/>
    <lineage>
        <taxon>Eukaryota</taxon>
        <taxon>Metazoa</taxon>
        <taxon>Ecdysozoa</taxon>
        <taxon>Nematoda</taxon>
        <taxon>Chromadorea</taxon>
        <taxon>Rhabditida</taxon>
        <taxon>Spirurina</taxon>
        <taxon>Oxyuridomorpha</taxon>
        <taxon>Oxyuroidea</taxon>
        <taxon>Oxyuridae</taxon>
        <taxon>Enterobius</taxon>
    </lineage>
</organism>
<evidence type="ECO:0000313" key="3">
    <source>
        <dbReference type="Proteomes" id="UP000274131"/>
    </source>
</evidence>
<protein>
    <submittedName>
        <fullName evidence="4">BtpA family membrane complex biogenesis protein</fullName>
    </submittedName>
</protein>
<name>A0A0N4VMM0_ENTVE</name>
<accession>A0A0N4VMM0</accession>
<dbReference type="WBParaSite" id="EVEC_0001217801-mRNA-1">
    <property type="protein sequence ID" value="EVEC_0001217801-mRNA-1"/>
    <property type="gene ID" value="EVEC_0001217801"/>
</dbReference>
<dbReference type="Pfam" id="PF03437">
    <property type="entry name" value="BtpA"/>
    <property type="match status" value="1"/>
</dbReference>
<dbReference type="PIRSF" id="PIRSF005956">
    <property type="entry name" value="BtpA"/>
    <property type="match status" value="1"/>
</dbReference>
<dbReference type="STRING" id="51028.A0A0N4VMM0"/>
<sequence length="282" mass="30881">MSAVRLLNTIWKKTKFSRPYVIGMVHVPALPGTPNNSLSPDEIVSKVKEETKIYAEAEIDGIMVENMHDIPYVQEPQLSPAVTACMTRACMAVNEVLGSSAKNYGRGIQVLAAANHHAVAIAQACDFDFIRAECYTFAHVADEGIMSACAGELLRYRRQIGASNVAVLVDLKKKHSSHAITNDLSIGDVAKACEFFLADGLIITGSSTGRPANPEEIEEVKKQSKLPVFIGSGMTVRNLSNFLQADGFIVGSYFKKDGDWRNSLDSTKVKAFMEQIHCVKRR</sequence>
<dbReference type="PANTHER" id="PTHR21381:SF3">
    <property type="entry name" value="SGC REGION PROTEIN SGCQ-RELATED"/>
    <property type="match status" value="1"/>
</dbReference>
<dbReference type="Proteomes" id="UP000274131">
    <property type="component" value="Unassembled WGS sequence"/>
</dbReference>
<dbReference type="EMBL" id="UXUI01012012">
    <property type="protein sequence ID" value="VDD96665.1"/>
    <property type="molecule type" value="Genomic_DNA"/>
</dbReference>
<proteinExistence type="inferred from homology"/>
<dbReference type="PANTHER" id="PTHR21381">
    <property type="entry name" value="ZGC:162297"/>
    <property type="match status" value="1"/>
</dbReference>
<dbReference type="InterPro" id="IPR005137">
    <property type="entry name" value="BtpA"/>
</dbReference>
<dbReference type="OrthoDB" id="10045006at2759"/>
<evidence type="ECO:0000256" key="1">
    <source>
        <dbReference type="ARBA" id="ARBA00006007"/>
    </source>
</evidence>
<dbReference type="Gene3D" id="3.20.20.70">
    <property type="entry name" value="Aldolase class I"/>
    <property type="match status" value="1"/>
</dbReference>
<gene>
    <name evidence="2" type="ORF">EVEC_LOCUS11416</name>
</gene>